<dbReference type="GO" id="GO:0046982">
    <property type="term" value="F:protein heterodimerization activity"/>
    <property type="evidence" value="ECO:0007669"/>
    <property type="project" value="InterPro"/>
</dbReference>
<dbReference type="GO" id="GO:0016251">
    <property type="term" value="F:RNA polymerase II general transcription initiation factor activity"/>
    <property type="evidence" value="ECO:0007669"/>
    <property type="project" value="InterPro"/>
</dbReference>
<dbReference type="GO" id="GO:0051123">
    <property type="term" value="P:RNA polymerase II preinitiation complex assembly"/>
    <property type="evidence" value="ECO:0007669"/>
    <property type="project" value="TreeGrafter"/>
</dbReference>
<dbReference type="InterPro" id="IPR009072">
    <property type="entry name" value="Histone-fold"/>
</dbReference>
<dbReference type="OrthoDB" id="361039at2759"/>
<dbReference type="GO" id="GO:0005669">
    <property type="term" value="C:transcription factor TFIID complex"/>
    <property type="evidence" value="ECO:0007669"/>
    <property type="project" value="InterPro"/>
</dbReference>
<dbReference type="Proteomes" id="UP000271098">
    <property type="component" value="Unassembled WGS sequence"/>
</dbReference>
<evidence type="ECO:0000256" key="3">
    <source>
        <dbReference type="ARBA" id="ARBA00023015"/>
    </source>
</evidence>
<keyword evidence="5" id="KW-0539">Nucleus</keyword>
<dbReference type="EMBL" id="UYRT01031976">
    <property type="protein sequence ID" value="VDK74220.1"/>
    <property type="molecule type" value="Genomic_DNA"/>
</dbReference>
<proteinExistence type="inferred from homology"/>
<dbReference type="Pfam" id="PF02969">
    <property type="entry name" value="TAF"/>
    <property type="match status" value="1"/>
</dbReference>
<dbReference type="InterPro" id="IPR004823">
    <property type="entry name" value="TAF_TATA-bd_Histone-like_dom"/>
</dbReference>
<evidence type="ECO:0000313" key="8">
    <source>
        <dbReference type="EMBL" id="VDK74220.1"/>
    </source>
</evidence>
<evidence type="ECO:0000256" key="4">
    <source>
        <dbReference type="ARBA" id="ARBA00023163"/>
    </source>
</evidence>
<dbReference type="PANTHER" id="PTHR10221:SF9">
    <property type="entry name" value="TRANSCRIPTION INITIATION FACTOR TFIID SUBUNIT 6"/>
    <property type="match status" value="1"/>
</dbReference>
<evidence type="ECO:0000259" key="7">
    <source>
        <dbReference type="Pfam" id="PF02969"/>
    </source>
</evidence>
<reference evidence="8 9" key="2">
    <citation type="submission" date="2018-11" db="EMBL/GenBank/DDBJ databases">
        <authorList>
            <consortium name="Pathogen Informatics"/>
        </authorList>
    </citation>
    <scope>NUCLEOTIDE SEQUENCE [LARGE SCALE GENOMIC DNA]</scope>
</reference>
<keyword evidence="4" id="KW-0804">Transcription</keyword>
<evidence type="ECO:0000313" key="9">
    <source>
        <dbReference type="Proteomes" id="UP000271098"/>
    </source>
</evidence>
<keyword evidence="9" id="KW-1185">Reference proteome</keyword>
<reference evidence="10" key="1">
    <citation type="submission" date="2016-06" db="UniProtKB">
        <authorList>
            <consortium name="WormBaseParasite"/>
        </authorList>
    </citation>
    <scope>IDENTIFICATION</scope>
</reference>
<dbReference type="GO" id="GO:0003713">
    <property type="term" value="F:transcription coactivator activity"/>
    <property type="evidence" value="ECO:0007669"/>
    <property type="project" value="TreeGrafter"/>
</dbReference>
<gene>
    <name evidence="8" type="ORF">GPUH_LOCUS9588</name>
</gene>
<dbReference type="Gene3D" id="1.10.20.10">
    <property type="entry name" value="Histone, subunit A"/>
    <property type="match status" value="1"/>
</dbReference>
<evidence type="ECO:0000313" key="10">
    <source>
        <dbReference type="WBParaSite" id="GPUH_0000960001-mRNA-1"/>
    </source>
</evidence>
<dbReference type="InterPro" id="IPR037796">
    <property type="entry name" value="TAF6"/>
</dbReference>
<dbReference type="WBParaSite" id="GPUH_0000960001-mRNA-1">
    <property type="protein sequence ID" value="GPUH_0000960001-mRNA-1"/>
    <property type="gene ID" value="GPUH_0000960001"/>
</dbReference>
<dbReference type="GO" id="GO:0000124">
    <property type="term" value="C:SAGA complex"/>
    <property type="evidence" value="ECO:0007669"/>
    <property type="project" value="InterPro"/>
</dbReference>
<evidence type="ECO:0000256" key="6">
    <source>
        <dbReference type="ARBA" id="ARBA00040091"/>
    </source>
</evidence>
<dbReference type="GO" id="GO:0046695">
    <property type="term" value="C:SLIK (SAGA-like) complex"/>
    <property type="evidence" value="ECO:0007669"/>
    <property type="project" value="InterPro"/>
</dbReference>
<accession>A0A183DLJ8</accession>
<protein>
    <recommendedName>
        <fullName evidence="6">Transcription initiation factor TFIID subunit 6</fullName>
    </recommendedName>
</protein>
<feature type="domain" description="TATA box binding protein associated factor (TAF) histone-like fold" evidence="7">
    <location>
        <begin position="14"/>
        <end position="40"/>
    </location>
</feature>
<dbReference type="PANTHER" id="PTHR10221">
    <property type="entry name" value="TRANSCRIPTION INITIATION FACTOR TFIID SUBUNIT 6"/>
    <property type="match status" value="1"/>
</dbReference>
<name>A0A183DLJ8_9BILA</name>
<sequence>MFHFLDVEYVNHTQVLEQAKKFAVHSRRRRVTAADFDSAVALEGYPPLFGFSANDELPFRFAGSMGRDLFVADERDLEITPIVNAPAVKLPYDINIKGRSLFDSFDFFRCYFH</sequence>
<dbReference type="AlphaFoldDB" id="A0A183DLJ8"/>
<comment type="subcellular location">
    <subcellularLocation>
        <location evidence="1">Nucleus</location>
    </subcellularLocation>
</comment>
<organism evidence="10">
    <name type="scientific">Gongylonema pulchrum</name>
    <dbReference type="NCBI Taxonomy" id="637853"/>
    <lineage>
        <taxon>Eukaryota</taxon>
        <taxon>Metazoa</taxon>
        <taxon>Ecdysozoa</taxon>
        <taxon>Nematoda</taxon>
        <taxon>Chromadorea</taxon>
        <taxon>Rhabditida</taxon>
        <taxon>Spirurina</taxon>
        <taxon>Spiruromorpha</taxon>
        <taxon>Spiruroidea</taxon>
        <taxon>Gongylonematidae</taxon>
        <taxon>Gongylonema</taxon>
    </lineage>
</organism>
<evidence type="ECO:0000256" key="5">
    <source>
        <dbReference type="ARBA" id="ARBA00023242"/>
    </source>
</evidence>
<evidence type="ECO:0000256" key="1">
    <source>
        <dbReference type="ARBA" id="ARBA00004123"/>
    </source>
</evidence>
<evidence type="ECO:0000256" key="2">
    <source>
        <dbReference type="ARBA" id="ARBA00007688"/>
    </source>
</evidence>
<keyword evidence="3" id="KW-0805">Transcription regulation</keyword>
<comment type="similarity">
    <text evidence="2">Belongs to the TAF6 family.</text>
</comment>